<dbReference type="SUPFAM" id="SSF51735">
    <property type="entry name" value="NAD(P)-binding Rossmann-fold domains"/>
    <property type="match status" value="1"/>
</dbReference>
<keyword evidence="7" id="KW-0520">NAD</keyword>
<comment type="caution">
    <text evidence="13">The sequence shown here is derived from an EMBL/GenBank/DDBJ whole genome shotgun (WGS) entry which is preliminary data.</text>
</comment>
<dbReference type="InterPro" id="IPR001509">
    <property type="entry name" value="Epimerase_deHydtase"/>
</dbReference>
<dbReference type="Gene3D" id="3.40.50.720">
    <property type="entry name" value="NAD(P)-binding Rossmann-like Domain"/>
    <property type="match status" value="1"/>
</dbReference>
<dbReference type="EMBL" id="PEYT01000028">
    <property type="protein sequence ID" value="PIS22845.1"/>
    <property type="molecule type" value="Genomic_DNA"/>
</dbReference>
<evidence type="ECO:0000256" key="1">
    <source>
        <dbReference type="ARBA" id="ARBA00000083"/>
    </source>
</evidence>
<dbReference type="Proteomes" id="UP000230340">
    <property type="component" value="Unassembled WGS sequence"/>
</dbReference>
<comment type="similarity">
    <text evidence="4">Belongs to the NAD(P)-dependent epimerase/dehydratase family.</text>
</comment>
<evidence type="ECO:0000313" key="13">
    <source>
        <dbReference type="EMBL" id="PIS22845.1"/>
    </source>
</evidence>
<evidence type="ECO:0000313" key="14">
    <source>
        <dbReference type="Proteomes" id="UP000230340"/>
    </source>
</evidence>
<feature type="domain" description="NAD-dependent epimerase/dehydratase" evidence="12">
    <location>
        <begin position="2"/>
        <end position="248"/>
    </location>
</feature>
<dbReference type="NCBIfam" id="TIGR01179">
    <property type="entry name" value="galE"/>
    <property type="match status" value="1"/>
</dbReference>
<evidence type="ECO:0000256" key="6">
    <source>
        <dbReference type="ARBA" id="ARBA00018569"/>
    </source>
</evidence>
<dbReference type="InterPro" id="IPR036291">
    <property type="entry name" value="NAD(P)-bd_dom_sf"/>
</dbReference>
<comment type="pathway">
    <text evidence="3">Carbohydrate metabolism; galactose metabolism.</text>
</comment>
<evidence type="ECO:0000256" key="3">
    <source>
        <dbReference type="ARBA" id="ARBA00004947"/>
    </source>
</evidence>
<gene>
    <name evidence="13" type="primary">galE</name>
    <name evidence="13" type="ORF">COT49_03295</name>
</gene>
<evidence type="ECO:0000256" key="8">
    <source>
        <dbReference type="ARBA" id="ARBA00023235"/>
    </source>
</evidence>
<dbReference type="Pfam" id="PF01370">
    <property type="entry name" value="Epimerase"/>
    <property type="match status" value="1"/>
</dbReference>
<organism evidence="13 14">
    <name type="scientific">candidate division WWE3 bacterium CG08_land_8_20_14_0_20_40_13</name>
    <dbReference type="NCBI Taxonomy" id="1975084"/>
    <lineage>
        <taxon>Bacteria</taxon>
        <taxon>Katanobacteria</taxon>
    </lineage>
</organism>
<dbReference type="GO" id="GO:0003978">
    <property type="term" value="F:UDP-glucose 4-epimerase activity"/>
    <property type="evidence" value="ECO:0007669"/>
    <property type="project" value="UniProtKB-EC"/>
</dbReference>
<dbReference type="InterPro" id="IPR005886">
    <property type="entry name" value="UDP_G4E"/>
</dbReference>
<comment type="cofactor">
    <cofactor evidence="2">
        <name>NAD(+)</name>
        <dbReference type="ChEBI" id="CHEBI:57540"/>
    </cofactor>
</comment>
<dbReference type="PANTHER" id="PTHR43725:SF53">
    <property type="entry name" value="UDP-ARABINOSE 4-EPIMERASE 1"/>
    <property type="match status" value="1"/>
</dbReference>
<comment type="catalytic activity">
    <reaction evidence="1">
        <text>UDP-alpha-D-glucose = UDP-alpha-D-galactose</text>
        <dbReference type="Rhea" id="RHEA:22168"/>
        <dbReference type="ChEBI" id="CHEBI:58885"/>
        <dbReference type="ChEBI" id="CHEBI:66914"/>
        <dbReference type="EC" id="5.1.3.2"/>
    </reaction>
</comment>
<evidence type="ECO:0000256" key="11">
    <source>
        <dbReference type="ARBA" id="ARBA00033067"/>
    </source>
</evidence>
<evidence type="ECO:0000256" key="4">
    <source>
        <dbReference type="ARBA" id="ARBA00007637"/>
    </source>
</evidence>
<protein>
    <recommendedName>
        <fullName evidence="6">UDP-glucose 4-epimerase</fullName>
        <ecNumber evidence="5">5.1.3.2</ecNumber>
    </recommendedName>
    <alternativeName>
        <fullName evidence="11">Galactowaldenase</fullName>
    </alternativeName>
    <alternativeName>
        <fullName evidence="10">UDP-galactose 4-epimerase</fullName>
    </alternativeName>
</protein>
<sequence length="317" mass="35173">MILVTGGAGYIGSHTVKALKEGGFEVVIFDNLEQGHKEFIKNDLLVKGDLRNPADFLKLDNFNIDACLHFASFTAVGESVKNPGKYYGNNLVGSFNLINYLAGRNINKFILSSTSEVYGDAQYLPLDEDHSVNPTNPYGITKMMVEKILGSFETSHNLRSVILRYFNAGGASFDLTLGEWHEPEMHLIPNAILGALGKKEFKLTYSKVDTPDGSPIRDFVHVEDLVTAHILSLRHLLSGGNSKIYNLGTGKGYSVLEIIKEVERVAGATLSKERGETRLGEPAQKYASYQKIKGELGWEPKYGLKEIIETAYNWHKK</sequence>
<proteinExistence type="inferred from homology"/>
<dbReference type="Gene3D" id="3.90.25.10">
    <property type="entry name" value="UDP-galactose 4-epimerase, domain 1"/>
    <property type="match status" value="1"/>
</dbReference>
<reference evidence="14" key="1">
    <citation type="submission" date="2017-09" db="EMBL/GenBank/DDBJ databases">
        <title>Depth-based differentiation of microbial function through sediment-hosted aquifers and enrichment of novel symbionts in the deep terrestrial subsurface.</title>
        <authorList>
            <person name="Probst A.J."/>
            <person name="Ladd B."/>
            <person name="Jarett J.K."/>
            <person name="Geller-Mcgrath D.E."/>
            <person name="Sieber C.M.K."/>
            <person name="Emerson J.B."/>
            <person name="Anantharaman K."/>
            <person name="Thomas B.C."/>
            <person name="Malmstrom R."/>
            <person name="Stieglmeier M."/>
            <person name="Klingl A."/>
            <person name="Woyke T."/>
            <person name="Ryan C.M."/>
            <person name="Banfield J.F."/>
        </authorList>
    </citation>
    <scope>NUCLEOTIDE SEQUENCE [LARGE SCALE GENOMIC DNA]</scope>
</reference>
<keyword evidence="8" id="KW-0413">Isomerase</keyword>
<evidence type="ECO:0000256" key="2">
    <source>
        <dbReference type="ARBA" id="ARBA00001911"/>
    </source>
</evidence>
<dbReference type="UniPathway" id="UPA00214"/>
<dbReference type="PANTHER" id="PTHR43725">
    <property type="entry name" value="UDP-GLUCOSE 4-EPIMERASE"/>
    <property type="match status" value="1"/>
</dbReference>
<dbReference type="GO" id="GO:0033499">
    <property type="term" value="P:galactose catabolic process via UDP-galactose, Leloir pathway"/>
    <property type="evidence" value="ECO:0007669"/>
    <property type="project" value="TreeGrafter"/>
</dbReference>
<accession>A0A2H0XDF5</accession>
<evidence type="ECO:0000256" key="9">
    <source>
        <dbReference type="ARBA" id="ARBA00023277"/>
    </source>
</evidence>
<evidence type="ECO:0000259" key="12">
    <source>
        <dbReference type="Pfam" id="PF01370"/>
    </source>
</evidence>
<dbReference type="AlphaFoldDB" id="A0A2H0XDF5"/>
<evidence type="ECO:0000256" key="10">
    <source>
        <dbReference type="ARBA" id="ARBA00031367"/>
    </source>
</evidence>
<keyword evidence="9" id="KW-0119">Carbohydrate metabolism</keyword>
<evidence type="ECO:0000256" key="5">
    <source>
        <dbReference type="ARBA" id="ARBA00013189"/>
    </source>
</evidence>
<evidence type="ECO:0000256" key="7">
    <source>
        <dbReference type="ARBA" id="ARBA00023027"/>
    </source>
</evidence>
<dbReference type="EC" id="5.1.3.2" evidence="5"/>
<name>A0A2H0XDF5_UNCKA</name>